<dbReference type="FunFam" id="2.40.30.20:FF:000004">
    <property type="entry name" value="Riboflavin synthase, alpha subunit"/>
    <property type="match status" value="1"/>
</dbReference>
<feature type="domain" description="Lumazine-binding" evidence="12">
    <location>
        <begin position="1"/>
        <end position="96"/>
    </location>
</feature>
<feature type="repeat" description="Lumazine-binding" evidence="11">
    <location>
        <begin position="97"/>
        <end position="193"/>
    </location>
</feature>
<evidence type="ECO:0000313" key="14">
    <source>
        <dbReference type="Proteomes" id="UP000246018"/>
    </source>
</evidence>
<dbReference type="NCBIfam" id="TIGR00187">
    <property type="entry name" value="ribE"/>
    <property type="match status" value="1"/>
</dbReference>
<keyword evidence="14" id="KW-1185">Reference proteome</keyword>
<dbReference type="InterPro" id="IPR017938">
    <property type="entry name" value="Riboflavin_synthase-like_b-brl"/>
</dbReference>
<dbReference type="InterPro" id="IPR026017">
    <property type="entry name" value="Lumazine-bd_dom"/>
</dbReference>
<evidence type="ECO:0000256" key="8">
    <source>
        <dbReference type="ARBA" id="ARBA00022679"/>
    </source>
</evidence>
<dbReference type="RefSeq" id="WP_116572419.1">
    <property type="nucleotide sequence ID" value="NZ_QDGZ01000004.1"/>
</dbReference>
<keyword evidence="9" id="KW-0677">Repeat</keyword>
<dbReference type="GO" id="GO:0009231">
    <property type="term" value="P:riboflavin biosynthetic process"/>
    <property type="evidence" value="ECO:0007669"/>
    <property type="project" value="UniProtKB-KW"/>
</dbReference>
<evidence type="ECO:0000256" key="10">
    <source>
        <dbReference type="NCBIfam" id="TIGR00187"/>
    </source>
</evidence>
<comment type="subunit">
    <text evidence="4">Homotrimer.</text>
</comment>
<dbReference type="PANTHER" id="PTHR21098:SF12">
    <property type="entry name" value="RIBOFLAVIN SYNTHASE"/>
    <property type="match status" value="1"/>
</dbReference>
<keyword evidence="7" id="KW-0686">Riboflavin biosynthesis</keyword>
<evidence type="ECO:0000313" key="13">
    <source>
        <dbReference type="EMBL" id="PVG82989.1"/>
    </source>
</evidence>
<keyword evidence="8" id="KW-0808">Transferase</keyword>
<dbReference type="NCBIfam" id="NF009566">
    <property type="entry name" value="PRK13020.1"/>
    <property type="match status" value="1"/>
</dbReference>
<feature type="repeat" description="Lumazine-binding" evidence="11">
    <location>
        <begin position="1"/>
        <end position="96"/>
    </location>
</feature>
<comment type="function">
    <text evidence="2">Catalyzes the dismutation of two molecules of 6,7-dimethyl-8-ribityllumazine, resulting in the formation of riboflavin and 5-amino-6-(D-ribitylamino)uracil.</text>
</comment>
<dbReference type="EC" id="2.5.1.9" evidence="5 10"/>
<evidence type="ECO:0000256" key="11">
    <source>
        <dbReference type="PROSITE-ProRule" id="PRU00524"/>
    </source>
</evidence>
<dbReference type="Pfam" id="PF00677">
    <property type="entry name" value="Lum_binding"/>
    <property type="match status" value="2"/>
</dbReference>
<evidence type="ECO:0000256" key="7">
    <source>
        <dbReference type="ARBA" id="ARBA00022619"/>
    </source>
</evidence>
<dbReference type="OrthoDB" id="9788537at2"/>
<evidence type="ECO:0000256" key="3">
    <source>
        <dbReference type="ARBA" id="ARBA00004887"/>
    </source>
</evidence>
<dbReference type="InterPro" id="IPR001783">
    <property type="entry name" value="Lumazine-bd"/>
</dbReference>
<evidence type="ECO:0000256" key="5">
    <source>
        <dbReference type="ARBA" id="ARBA00012827"/>
    </source>
</evidence>
<gene>
    <name evidence="13" type="ORF">DDE18_11690</name>
</gene>
<evidence type="ECO:0000256" key="6">
    <source>
        <dbReference type="ARBA" id="ARBA00013950"/>
    </source>
</evidence>
<proteinExistence type="predicted"/>
<comment type="catalytic activity">
    <reaction evidence="1">
        <text>2 6,7-dimethyl-8-(1-D-ribityl)lumazine + H(+) = 5-amino-6-(D-ribitylamino)uracil + riboflavin</text>
        <dbReference type="Rhea" id="RHEA:20772"/>
        <dbReference type="ChEBI" id="CHEBI:15378"/>
        <dbReference type="ChEBI" id="CHEBI:15934"/>
        <dbReference type="ChEBI" id="CHEBI:57986"/>
        <dbReference type="ChEBI" id="CHEBI:58201"/>
        <dbReference type="EC" id="2.5.1.9"/>
    </reaction>
</comment>
<sequence>MFTGIVEELGTVAAVEEQGDAIRLTIEAATVLEGTGLGDSIAVNGCCLTVVSTDGGRWTADVMQETLDKTSLAGVAPGERVNLERAVTVDKRLGGHLVQGHVDGVGEVLRRTPSEHWEVVEISLPQHLSRYLVDKGSITVDGVSLTVVEAGPDSFTVSLIPETLARTTLGTRQVGARVNLEADVIAKHVEKLLASGYLDRFTENAKDDA</sequence>
<reference evidence="13 14" key="1">
    <citation type="submission" date="2018-04" db="EMBL/GenBank/DDBJ databases">
        <title>Genome of Nocardioides gansuensis WSJ-1.</title>
        <authorList>
            <person name="Wu S."/>
            <person name="Wang G."/>
        </authorList>
    </citation>
    <scope>NUCLEOTIDE SEQUENCE [LARGE SCALE GENOMIC DNA]</scope>
    <source>
        <strain evidence="13 14">WSJ-1</strain>
    </source>
</reference>
<dbReference type="InterPro" id="IPR023366">
    <property type="entry name" value="ATP_synth_asu-like_sf"/>
</dbReference>
<feature type="domain" description="Lumazine-binding" evidence="12">
    <location>
        <begin position="97"/>
        <end position="193"/>
    </location>
</feature>
<dbReference type="EMBL" id="QDGZ01000004">
    <property type="protein sequence ID" value="PVG82989.1"/>
    <property type="molecule type" value="Genomic_DNA"/>
</dbReference>
<name>A0A2T8FB97_9ACTN</name>
<dbReference type="GO" id="GO:0004746">
    <property type="term" value="F:riboflavin synthase activity"/>
    <property type="evidence" value="ECO:0007669"/>
    <property type="project" value="UniProtKB-UniRule"/>
</dbReference>
<dbReference type="FunFam" id="2.40.30.20:FF:000003">
    <property type="entry name" value="Riboflavin synthase, alpha subunit"/>
    <property type="match status" value="1"/>
</dbReference>
<dbReference type="NCBIfam" id="NF006767">
    <property type="entry name" value="PRK09289.1"/>
    <property type="match status" value="1"/>
</dbReference>
<evidence type="ECO:0000259" key="12">
    <source>
        <dbReference type="PROSITE" id="PS51177"/>
    </source>
</evidence>
<evidence type="ECO:0000256" key="9">
    <source>
        <dbReference type="ARBA" id="ARBA00022737"/>
    </source>
</evidence>
<dbReference type="AlphaFoldDB" id="A0A2T8FB97"/>
<dbReference type="Proteomes" id="UP000246018">
    <property type="component" value="Unassembled WGS sequence"/>
</dbReference>
<comment type="caution">
    <text evidence="13">The sequence shown here is derived from an EMBL/GenBank/DDBJ whole genome shotgun (WGS) entry which is preliminary data.</text>
</comment>
<dbReference type="Gene3D" id="2.40.30.20">
    <property type="match status" value="2"/>
</dbReference>
<dbReference type="PIRSF" id="PIRSF000498">
    <property type="entry name" value="Riboflavin_syn_A"/>
    <property type="match status" value="1"/>
</dbReference>
<evidence type="ECO:0000256" key="4">
    <source>
        <dbReference type="ARBA" id="ARBA00011233"/>
    </source>
</evidence>
<accession>A0A2T8FB97</accession>
<dbReference type="PROSITE" id="PS51177">
    <property type="entry name" value="LUMAZINE_BIND"/>
    <property type="match status" value="2"/>
</dbReference>
<dbReference type="SUPFAM" id="SSF63380">
    <property type="entry name" value="Riboflavin synthase domain-like"/>
    <property type="match status" value="2"/>
</dbReference>
<evidence type="ECO:0000256" key="1">
    <source>
        <dbReference type="ARBA" id="ARBA00000968"/>
    </source>
</evidence>
<dbReference type="PANTHER" id="PTHR21098">
    <property type="entry name" value="RIBOFLAVIN SYNTHASE ALPHA CHAIN"/>
    <property type="match status" value="1"/>
</dbReference>
<comment type="pathway">
    <text evidence="3">Cofactor biosynthesis; riboflavin biosynthesis; riboflavin from 2-hydroxy-3-oxobutyl phosphate and 5-amino-6-(D-ribitylamino)uracil: step 2/2.</text>
</comment>
<protein>
    <recommendedName>
        <fullName evidence="6 10">Riboflavin synthase</fullName>
        <ecNumber evidence="5 10">2.5.1.9</ecNumber>
    </recommendedName>
</protein>
<dbReference type="CDD" id="cd00402">
    <property type="entry name" value="Riboflavin_synthase_like"/>
    <property type="match status" value="1"/>
</dbReference>
<organism evidence="13 14">
    <name type="scientific">Nocardioides gansuensis</name>
    <dbReference type="NCBI Taxonomy" id="2138300"/>
    <lineage>
        <taxon>Bacteria</taxon>
        <taxon>Bacillati</taxon>
        <taxon>Actinomycetota</taxon>
        <taxon>Actinomycetes</taxon>
        <taxon>Propionibacteriales</taxon>
        <taxon>Nocardioidaceae</taxon>
        <taxon>Nocardioides</taxon>
    </lineage>
</organism>
<evidence type="ECO:0000256" key="2">
    <source>
        <dbReference type="ARBA" id="ARBA00002803"/>
    </source>
</evidence>